<proteinExistence type="predicted"/>
<dbReference type="InterPro" id="IPR000182">
    <property type="entry name" value="GNAT_dom"/>
</dbReference>
<name>A0A806KEU1_9BACT</name>
<organism evidence="2">
    <name type="scientific">uncultured bacterium contig00060</name>
    <dbReference type="NCBI Taxonomy" id="1181543"/>
    <lineage>
        <taxon>Bacteria</taxon>
        <taxon>environmental samples</taxon>
    </lineage>
</organism>
<feature type="domain" description="N-acetyltransferase" evidence="1">
    <location>
        <begin position="144"/>
        <end position="278"/>
    </location>
</feature>
<dbReference type="EMBL" id="JQ844223">
    <property type="protein sequence ID" value="AGS53167.1"/>
    <property type="molecule type" value="Genomic_DNA"/>
</dbReference>
<evidence type="ECO:0000259" key="1">
    <source>
        <dbReference type="PROSITE" id="PS51186"/>
    </source>
</evidence>
<dbReference type="SUPFAM" id="SSF55729">
    <property type="entry name" value="Acyl-CoA N-acyltransferases (Nat)"/>
    <property type="match status" value="1"/>
</dbReference>
<dbReference type="InterPro" id="IPR016181">
    <property type="entry name" value="Acyl_CoA_acyltransferase"/>
</dbReference>
<dbReference type="Pfam" id="PF00583">
    <property type="entry name" value="Acetyltransf_1"/>
    <property type="match status" value="1"/>
</dbReference>
<dbReference type="GO" id="GO:0016747">
    <property type="term" value="F:acyltransferase activity, transferring groups other than amino-acyl groups"/>
    <property type="evidence" value="ECO:0007669"/>
    <property type="project" value="InterPro"/>
</dbReference>
<dbReference type="Gene3D" id="3.40.630.30">
    <property type="match status" value="1"/>
</dbReference>
<dbReference type="AlphaFoldDB" id="A0A806KEU1"/>
<accession>A0A806KEU1</accession>
<dbReference type="Pfam" id="PF03682">
    <property type="entry name" value="UPF0158"/>
    <property type="match status" value="1"/>
</dbReference>
<sequence length="280" mass="32241">MDNTLIDNILFHMENQDGDFLLDTHDGKIVSIDNYDDDNERFISLPEWNSQNGYRMMEHFASSLKNPVVRQELSAALNKSKGVFRSFKNVLEQYPETEKMWFKFKEQEMKNEVLAWYNSLREEWGLEPVGIEPEDGSCLVLEDFVFREGKDTDIENASALHKLCAEEKKDSLLSFVFEKSNPFVFPGDICFVAENASGEFTGFICAFKISSSYLKITLLEVKPEYRGMGLGKALLSKLIEKAEKQDSIITIDLPAGAEHFSRTLHLEEFKPCMQRFVRKN</sequence>
<dbReference type="CDD" id="cd04301">
    <property type="entry name" value="NAT_SF"/>
    <property type="match status" value="1"/>
</dbReference>
<protein>
    <recommendedName>
        <fullName evidence="1">N-acetyltransferase domain-containing protein</fullName>
    </recommendedName>
</protein>
<dbReference type="PROSITE" id="PS51186">
    <property type="entry name" value="GNAT"/>
    <property type="match status" value="1"/>
</dbReference>
<evidence type="ECO:0000313" key="2">
    <source>
        <dbReference type="EMBL" id="AGS53167.1"/>
    </source>
</evidence>
<dbReference type="InterPro" id="IPR005361">
    <property type="entry name" value="UPF0158"/>
</dbReference>
<reference evidence="2" key="1">
    <citation type="submission" date="2012-03" db="EMBL/GenBank/DDBJ databases">
        <title>Functional metagenomics reveals considerable lignocellulase gene clusters in the gut microbiome of a wood-feeding higher termite.</title>
        <authorList>
            <person name="Liu N."/>
        </authorList>
    </citation>
    <scope>NUCLEOTIDE SEQUENCE</scope>
</reference>